<keyword evidence="2" id="KW-0812">Transmembrane</keyword>
<dbReference type="Pfam" id="PF13646">
    <property type="entry name" value="HEAT_2"/>
    <property type="match status" value="1"/>
</dbReference>
<dbReference type="InterPro" id="IPR004155">
    <property type="entry name" value="PBS_lyase_HEAT"/>
</dbReference>
<feature type="compositionally biased region" description="Low complexity" evidence="1">
    <location>
        <begin position="37"/>
        <end position="58"/>
    </location>
</feature>
<feature type="compositionally biased region" description="Basic and acidic residues" evidence="1">
    <location>
        <begin position="96"/>
        <end position="108"/>
    </location>
</feature>
<dbReference type="InterPro" id="IPR011989">
    <property type="entry name" value="ARM-like"/>
</dbReference>
<evidence type="ECO:0000256" key="1">
    <source>
        <dbReference type="SAM" id="MobiDB-lite"/>
    </source>
</evidence>
<feature type="transmembrane region" description="Helical" evidence="2">
    <location>
        <begin position="171"/>
        <end position="191"/>
    </location>
</feature>
<sequence length="490" mass="53723">MSLAFQCEQCGKDFVVGDELAGKRCRCKQCGHVFAIPSGRSNGPAPAPPRASAQPAAPRRSRSPESKSSPQRFARERVSNGVEDPYGIDDPYGFEDEVKPKMPPRAEPDLGEILPQRPRVPKKHRGKRSKSESWNQSNFPAWAILFGILISLFFTGLTWRRNSADLTFGWFVLAFVLNAIRISGVLGLLGVAYREGAGHAIGCLFIPFYLLYYAYTRWDRMSETFTTAFIGGILVILGTAYKPEAFHFSADTPLPRMAGVPDHARPPGPWMLQRPGPGFPQPNPGPPVAPAPARVILSDFTDQVLADLKAPEPRFRHDALRRLKNAPPNDRREEVAKAIEPLLSDPDGFCRSDAASALAVWGGPESTPALIKGLKDPAFNVRWAILDAFRDRPDPKAADALVDYMMTSDDRGKAAEALQAIGPAAEDAVIRGLNHHDDFARLDTCKILQAIGTLKSVPALQDLVIANKGHGLDSMAARDALKQIQFRHAR</sequence>
<keyword evidence="2" id="KW-1133">Transmembrane helix</keyword>
<organism evidence="3">
    <name type="scientific">Singulisphaera sp. Ch08</name>
    <dbReference type="NCBI Taxonomy" id="3120278"/>
    <lineage>
        <taxon>Bacteria</taxon>
        <taxon>Pseudomonadati</taxon>
        <taxon>Planctomycetota</taxon>
        <taxon>Planctomycetia</taxon>
        <taxon>Isosphaerales</taxon>
        <taxon>Isosphaeraceae</taxon>
        <taxon>Singulisphaera</taxon>
    </lineage>
</organism>
<evidence type="ECO:0000256" key="2">
    <source>
        <dbReference type="SAM" id="Phobius"/>
    </source>
</evidence>
<accession>A0AAU7C747</accession>
<protein>
    <submittedName>
        <fullName evidence="3">HEAT repeat domain-containing protein</fullName>
    </submittedName>
</protein>
<feature type="region of interest" description="Disordered" evidence="1">
    <location>
        <begin position="37"/>
        <end position="133"/>
    </location>
</feature>
<dbReference type="Gene3D" id="1.25.10.10">
    <property type="entry name" value="Leucine-rich Repeat Variant"/>
    <property type="match status" value="1"/>
</dbReference>
<feature type="transmembrane region" description="Helical" evidence="2">
    <location>
        <begin position="197"/>
        <end position="215"/>
    </location>
</feature>
<name>A0AAU7C747_9BACT</name>
<proteinExistence type="predicted"/>
<dbReference type="SMART" id="SM00567">
    <property type="entry name" value="EZ_HEAT"/>
    <property type="match status" value="3"/>
</dbReference>
<reference evidence="3" key="1">
    <citation type="submission" date="2024-05" db="EMBL/GenBank/DDBJ databases">
        <title>Planctomycetes of the genus Singulisphaera possess chitinolytic capabilities.</title>
        <authorList>
            <person name="Ivanova A."/>
        </authorList>
    </citation>
    <scope>NUCLEOTIDE SEQUENCE</scope>
    <source>
        <strain evidence="3">Ch08T</strain>
    </source>
</reference>
<feature type="compositionally biased region" description="Basic residues" evidence="1">
    <location>
        <begin position="119"/>
        <end position="128"/>
    </location>
</feature>
<dbReference type="EMBL" id="CP155447">
    <property type="protein sequence ID" value="XBH00945.1"/>
    <property type="molecule type" value="Genomic_DNA"/>
</dbReference>
<dbReference type="InterPro" id="IPR016024">
    <property type="entry name" value="ARM-type_fold"/>
</dbReference>
<evidence type="ECO:0000313" key="3">
    <source>
        <dbReference type="EMBL" id="XBH00945.1"/>
    </source>
</evidence>
<feature type="transmembrane region" description="Helical" evidence="2">
    <location>
        <begin position="139"/>
        <end position="159"/>
    </location>
</feature>
<dbReference type="RefSeq" id="WP_406693627.1">
    <property type="nucleotide sequence ID" value="NZ_CP155447.1"/>
</dbReference>
<dbReference type="SUPFAM" id="SSF48371">
    <property type="entry name" value="ARM repeat"/>
    <property type="match status" value="1"/>
</dbReference>
<keyword evidence="2" id="KW-0472">Membrane</keyword>
<dbReference type="AlphaFoldDB" id="A0AAU7C747"/>
<gene>
    <name evidence="3" type="ORF">V5E97_21585</name>
</gene>